<proteinExistence type="inferred from homology"/>
<protein>
    <submittedName>
        <fullName evidence="13">HCL437Wp</fullName>
    </submittedName>
</protein>
<evidence type="ECO:0000313" key="14">
    <source>
        <dbReference type="Proteomes" id="UP000243052"/>
    </source>
</evidence>
<evidence type="ECO:0000256" key="2">
    <source>
        <dbReference type="ARBA" id="ARBA00004201"/>
    </source>
</evidence>
<keyword evidence="8" id="KW-0694">RNA-binding</keyword>
<evidence type="ECO:0000256" key="7">
    <source>
        <dbReference type="ARBA" id="ARBA00022801"/>
    </source>
</evidence>
<keyword evidence="6" id="KW-0479">Metal-binding</keyword>
<accession>A0A120K1T2</accession>
<evidence type="ECO:0000259" key="12">
    <source>
        <dbReference type="PROSITE" id="PS51462"/>
    </source>
</evidence>
<dbReference type="PROSITE" id="PS51462">
    <property type="entry name" value="NUDIX"/>
    <property type="match status" value="1"/>
</dbReference>
<keyword evidence="14" id="KW-1185">Reference proteome</keyword>
<dbReference type="PROSITE" id="PS00893">
    <property type="entry name" value="NUDIX_BOX"/>
    <property type="match status" value="1"/>
</dbReference>
<gene>
    <name evidence="13" type="ORF">AW171_hschr31564</name>
</gene>
<reference evidence="13 14" key="1">
    <citation type="submission" date="2016-01" db="EMBL/GenBank/DDBJ databases">
        <title>Genome sequence of the yeast Holleya sinecauda.</title>
        <authorList>
            <person name="Dietrich F.S."/>
        </authorList>
    </citation>
    <scope>NUCLEOTIDE SEQUENCE [LARGE SCALE GENOMIC DNA]</scope>
    <source>
        <strain evidence="13 14">ATCC 58844</strain>
    </source>
</reference>
<sequence length="824" mass="92937">MSLPLRSPLDCVSFERALEDLLVRFIINVPPEDLATIERALFHFEEAHWFYTDFIKLTNPHLPNLKIKTFASYVISLCPLIWKWQDVNPDEALQKFSKYKKSIPVRGAAIFNENLNKILLVKGMESESWSFPRGKISKDEDDVHCCIREVMEEIGFDLTNYIDEDQYIERNIGGKNYKIYLVKGVPQDFKFKPQVRNEIEKIEWRDFWRLSKSIYKSNTKYYLLNSMVKPLSLWVKKQKQVQTEEQLKQYAEEQLKLLLGIGSHEESADPGRELLNMLQSSVGQKEHMQLIDDESQTSMSTSAPATVVSPSTATSQIPVAANAFGGAIFPFTPTIMAGSHAFNPFPFVHGFPQGMFPQATFGLISQPQQILHAAPQLSQRTQPVTSVSQPPQTPIVKPTMLEETEQSSKQLLDLLKNPKKSETVSEESSAKILLKILKTNPKEKPNDVRGSETSSVNMTTTNQNGSSETEQKSSTTIMRNANINQEAPVISRQTSLQEKASHDHSSDEYEVFEDYCEDKKDDEKTSEEDKDKLVPEEVNKEERYESVIQPAFVNSDESRSKNIQGIIPSVDRISLDNVSHVNYNNDRSSTTSSQTEKSKGKPKFKLLKRGEKITAYVKPTTSPSIEGDSFISKDGFDAYQKGPESQQSVASGNDLLAILKDSRGPNNQHSLPSNSAKELLSILQKPNVGPYGNPLFAVSQRTDDGEEPLKTKNTNKKEESHELLQLLKRPHVNSEQANSSMTTPTTVVSNISTDNVSHLPFVNLSPQRRSPLQQQPQHFTTSISMRKEDKEDVQTIQQTFSTSAEPTGVISTDKLELLEMLNRK</sequence>
<feature type="compositionally biased region" description="Polar residues" evidence="11">
    <location>
        <begin position="451"/>
        <end position="498"/>
    </location>
</feature>
<organism evidence="13 14">
    <name type="scientific">Eremothecium sinecaudum</name>
    <dbReference type="NCBI Taxonomy" id="45286"/>
    <lineage>
        <taxon>Eukaryota</taxon>
        <taxon>Fungi</taxon>
        <taxon>Dikarya</taxon>
        <taxon>Ascomycota</taxon>
        <taxon>Saccharomycotina</taxon>
        <taxon>Saccharomycetes</taxon>
        <taxon>Saccharomycetales</taxon>
        <taxon>Saccharomycetaceae</taxon>
        <taxon>Eremothecium</taxon>
    </lineage>
</organism>
<keyword evidence="7" id="KW-0378">Hydrolase</keyword>
<comment type="similarity">
    <text evidence="3">Belongs to the Nudix hydrolase family. DCP2 subfamily.</text>
</comment>
<dbReference type="InterPro" id="IPR036189">
    <property type="entry name" value="DCP2_BoxA_sf"/>
</dbReference>
<keyword evidence="9" id="KW-0866">Nonsense-mediated mRNA decay</keyword>
<dbReference type="GO" id="GO:0000932">
    <property type="term" value="C:P-body"/>
    <property type="evidence" value="ECO:0007669"/>
    <property type="project" value="UniProtKB-SubCell"/>
</dbReference>
<dbReference type="SUPFAM" id="SSF55811">
    <property type="entry name" value="Nudix"/>
    <property type="match status" value="1"/>
</dbReference>
<comment type="subcellular location">
    <subcellularLocation>
        <location evidence="2">Cytoplasm</location>
        <location evidence="2">P-body</location>
    </subcellularLocation>
</comment>
<feature type="domain" description="Nudix hydrolase" evidence="12">
    <location>
        <begin position="101"/>
        <end position="228"/>
    </location>
</feature>
<dbReference type="GO" id="GO:0003723">
    <property type="term" value="F:RNA binding"/>
    <property type="evidence" value="ECO:0007669"/>
    <property type="project" value="UniProtKB-KW"/>
</dbReference>
<evidence type="ECO:0000256" key="9">
    <source>
        <dbReference type="ARBA" id="ARBA00023161"/>
    </source>
</evidence>
<feature type="compositionally biased region" description="Low complexity" evidence="11">
    <location>
        <begin position="768"/>
        <end position="777"/>
    </location>
</feature>
<dbReference type="InterPro" id="IPR044099">
    <property type="entry name" value="Dcp2_NUDIX"/>
</dbReference>
<feature type="region of interest" description="Disordered" evidence="11">
    <location>
        <begin position="768"/>
        <end position="791"/>
    </location>
</feature>
<dbReference type="SUPFAM" id="SSF140586">
    <property type="entry name" value="Dcp2 domain-like"/>
    <property type="match status" value="1"/>
</dbReference>
<evidence type="ECO:0000256" key="6">
    <source>
        <dbReference type="ARBA" id="ARBA00022723"/>
    </source>
</evidence>
<feature type="region of interest" description="Disordered" evidence="11">
    <location>
        <begin position="581"/>
        <end position="602"/>
    </location>
</feature>
<dbReference type="GO" id="GO:0006397">
    <property type="term" value="P:mRNA processing"/>
    <property type="evidence" value="ECO:0007669"/>
    <property type="project" value="UniProtKB-KW"/>
</dbReference>
<dbReference type="Pfam" id="PF00293">
    <property type="entry name" value="NUDIX"/>
    <property type="match status" value="1"/>
</dbReference>
<dbReference type="InterPro" id="IPR015797">
    <property type="entry name" value="NUDIX_hydrolase-like_dom_sf"/>
</dbReference>
<dbReference type="AlphaFoldDB" id="A0A120K1T2"/>
<dbReference type="Proteomes" id="UP000243052">
    <property type="component" value="Chromosome iii"/>
</dbReference>
<dbReference type="PANTHER" id="PTHR23114:SF17">
    <property type="entry name" value="M7GPPPN-MRNA HYDROLASE"/>
    <property type="match status" value="1"/>
</dbReference>
<dbReference type="SMART" id="SM01125">
    <property type="entry name" value="DCP2"/>
    <property type="match status" value="1"/>
</dbReference>
<dbReference type="GO" id="GO:0000290">
    <property type="term" value="P:deadenylation-dependent decapping of nuclear-transcribed mRNA"/>
    <property type="evidence" value="ECO:0007669"/>
    <property type="project" value="InterPro"/>
</dbReference>
<dbReference type="OrthoDB" id="18996at2759"/>
<dbReference type="CDD" id="cd03672">
    <property type="entry name" value="NUDIX_Dcp2p_Nudt20"/>
    <property type="match status" value="1"/>
</dbReference>
<dbReference type="FunFam" id="3.90.79.10:FF:000045">
    <property type="entry name" value="mRNA-decapping enzyme 2"/>
    <property type="match status" value="1"/>
</dbReference>
<evidence type="ECO:0000256" key="8">
    <source>
        <dbReference type="ARBA" id="ARBA00022884"/>
    </source>
</evidence>
<comment type="cofactor">
    <cofactor evidence="1">
        <name>Mn(2+)</name>
        <dbReference type="ChEBI" id="CHEBI:29035"/>
    </cofactor>
</comment>
<dbReference type="RefSeq" id="XP_017986710.1">
    <property type="nucleotide sequence ID" value="XM_018131402.1"/>
</dbReference>
<dbReference type="GO" id="GO:0000184">
    <property type="term" value="P:nuclear-transcribed mRNA catabolic process, nonsense-mediated decay"/>
    <property type="evidence" value="ECO:0007669"/>
    <property type="project" value="UniProtKB-KW"/>
</dbReference>
<dbReference type="EMBL" id="CP014243">
    <property type="protein sequence ID" value="AMD19714.1"/>
    <property type="molecule type" value="Genomic_DNA"/>
</dbReference>
<evidence type="ECO:0000256" key="11">
    <source>
        <dbReference type="SAM" id="MobiDB-lite"/>
    </source>
</evidence>
<evidence type="ECO:0000256" key="1">
    <source>
        <dbReference type="ARBA" id="ARBA00001936"/>
    </source>
</evidence>
<evidence type="ECO:0000256" key="4">
    <source>
        <dbReference type="ARBA" id="ARBA00022490"/>
    </source>
</evidence>
<keyword evidence="5" id="KW-0507">mRNA processing</keyword>
<dbReference type="InterPro" id="IPR007722">
    <property type="entry name" value="DCP2_BoxA"/>
</dbReference>
<dbReference type="GO" id="GO:0030145">
    <property type="term" value="F:manganese ion binding"/>
    <property type="evidence" value="ECO:0007669"/>
    <property type="project" value="InterPro"/>
</dbReference>
<feature type="region of interest" description="Disordered" evidence="11">
    <location>
        <begin position="442"/>
        <end position="510"/>
    </location>
</feature>
<dbReference type="PANTHER" id="PTHR23114">
    <property type="entry name" value="M7GPPPN-MRNA HYDROLASE"/>
    <property type="match status" value="1"/>
</dbReference>
<evidence type="ECO:0000256" key="5">
    <source>
        <dbReference type="ARBA" id="ARBA00022664"/>
    </source>
</evidence>
<dbReference type="STRING" id="45286.A0A120K1T2"/>
<feature type="region of interest" description="Disordered" evidence="11">
    <location>
        <begin position="699"/>
        <end position="720"/>
    </location>
</feature>
<feature type="compositionally biased region" description="Basic and acidic residues" evidence="11">
    <location>
        <begin position="701"/>
        <end position="720"/>
    </location>
</feature>
<dbReference type="Gene3D" id="3.90.79.10">
    <property type="entry name" value="Nucleoside Triphosphate Pyrophosphohydrolase"/>
    <property type="match status" value="1"/>
</dbReference>
<dbReference type="Pfam" id="PF05026">
    <property type="entry name" value="DCP2"/>
    <property type="match status" value="1"/>
</dbReference>
<dbReference type="InterPro" id="IPR020084">
    <property type="entry name" value="NUDIX_hydrolase_CS"/>
</dbReference>
<keyword evidence="4" id="KW-0963">Cytoplasm</keyword>
<evidence type="ECO:0000256" key="3">
    <source>
        <dbReference type="ARBA" id="ARBA00005279"/>
    </source>
</evidence>
<dbReference type="GeneID" id="28722928"/>
<evidence type="ECO:0000256" key="10">
    <source>
        <dbReference type="ARBA" id="ARBA00023211"/>
    </source>
</evidence>
<evidence type="ECO:0000313" key="13">
    <source>
        <dbReference type="EMBL" id="AMD19714.1"/>
    </source>
</evidence>
<name>A0A120K1T2_9SACH</name>
<dbReference type="GO" id="GO:0140933">
    <property type="term" value="F:5'-(N(7)-methylguanosine 5'-triphospho)-[mRNA] hydrolase activity"/>
    <property type="evidence" value="ECO:0007669"/>
    <property type="project" value="InterPro"/>
</dbReference>
<dbReference type="InterPro" id="IPR000086">
    <property type="entry name" value="NUDIX_hydrolase_dom"/>
</dbReference>
<dbReference type="Gene3D" id="1.10.10.1050">
    <property type="entry name" value="Dcp2, box A domain"/>
    <property type="match status" value="1"/>
</dbReference>
<keyword evidence="10" id="KW-0464">Manganese</keyword>